<feature type="domain" description="DUF4872" evidence="2">
    <location>
        <begin position="163"/>
        <end position="310"/>
    </location>
</feature>
<dbReference type="EMBL" id="SKFG01000010">
    <property type="protein sequence ID" value="TCZ77171.1"/>
    <property type="molecule type" value="Genomic_DNA"/>
</dbReference>
<evidence type="ECO:0000259" key="1">
    <source>
        <dbReference type="Pfam" id="PF14399"/>
    </source>
</evidence>
<accession>A0A4R4EG07</accession>
<evidence type="ECO:0000313" key="4">
    <source>
        <dbReference type="Proteomes" id="UP000295418"/>
    </source>
</evidence>
<dbReference type="InterPro" id="IPR032369">
    <property type="entry name" value="DUF4872"/>
</dbReference>
<keyword evidence="4" id="KW-1185">Reference proteome</keyword>
<protein>
    <submittedName>
        <fullName evidence="3">DUF4872 domain-containing protein</fullName>
    </submittedName>
</protein>
<comment type="caution">
    <text evidence="3">The sequence shown here is derived from an EMBL/GenBank/DDBJ whole genome shotgun (WGS) entry which is preliminary data.</text>
</comment>
<evidence type="ECO:0000259" key="2">
    <source>
        <dbReference type="Pfam" id="PF16169"/>
    </source>
</evidence>
<dbReference type="InterPro" id="IPR026935">
    <property type="entry name" value="BtrH_N"/>
</dbReference>
<reference evidence="3 4" key="1">
    <citation type="submission" date="2019-03" db="EMBL/GenBank/DDBJ databases">
        <authorList>
            <person name="Kim M.K.M."/>
        </authorList>
    </citation>
    <scope>NUCLEOTIDE SEQUENCE [LARGE SCALE GENOMIC DNA]</scope>
    <source>
        <strain evidence="3 4">18JY21-1</strain>
    </source>
</reference>
<organism evidence="3 4">
    <name type="scientific">Paenibacillus albiflavus</name>
    <dbReference type="NCBI Taxonomy" id="2545760"/>
    <lineage>
        <taxon>Bacteria</taxon>
        <taxon>Bacillati</taxon>
        <taxon>Bacillota</taxon>
        <taxon>Bacilli</taxon>
        <taxon>Bacillales</taxon>
        <taxon>Paenibacillaceae</taxon>
        <taxon>Paenibacillus</taxon>
    </lineage>
</organism>
<gene>
    <name evidence="3" type="ORF">E0485_11970</name>
</gene>
<dbReference type="Proteomes" id="UP000295418">
    <property type="component" value="Unassembled WGS sequence"/>
</dbReference>
<feature type="domain" description="Butirosin biosynthesis protein H N-terminal" evidence="1">
    <location>
        <begin position="18"/>
        <end position="146"/>
    </location>
</feature>
<dbReference type="Pfam" id="PF16169">
    <property type="entry name" value="DUF4872"/>
    <property type="match status" value="1"/>
</dbReference>
<dbReference type="OrthoDB" id="4075615at2"/>
<dbReference type="AlphaFoldDB" id="A0A4R4EG07"/>
<dbReference type="Gene3D" id="3.90.70.10">
    <property type="entry name" value="Cysteine proteinases"/>
    <property type="match status" value="1"/>
</dbReference>
<evidence type="ECO:0000313" key="3">
    <source>
        <dbReference type="EMBL" id="TCZ77171.1"/>
    </source>
</evidence>
<proteinExistence type="predicted"/>
<name>A0A4R4EG07_9BACL</name>
<dbReference type="RefSeq" id="WP_132418272.1">
    <property type="nucleotide sequence ID" value="NZ_SKFG01000010.1"/>
</dbReference>
<dbReference type="Pfam" id="PF14399">
    <property type="entry name" value="BtrH_N"/>
    <property type="match status" value="1"/>
</dbReference>
<sequence>MKTVLLDKLVKVHSMGSNCCTNSIRTILKYYDYDVSEDLVFGLGSGLGFIYQNYLDEGYFISGRNESLEFNLAYLLEGELISDVNDCFQTEWEKNKEFLEKGIPIIVDLSIPYLPYYKRFTVQSENVAFGLHNAVLAGYDDEGVYLLEHRWSEVLKISHEDYQLARSVHNTSVSPQNAWKVLRVPEKLHKGNMKPYIVDSIQTMLNRIRQPFAFKIGLKGLEMFCKEVEHWNSLPQDELKRNLMIAGVYLERLGTGGGNFRRMYSRFLKEAAGYLDNALIQQVAAKYSSLASEWKQLVYDFDEALCKEVTIIEDKSLIRLQKILEMEVDAVECLLLL</sequence>